<reference evidence="16 17" key="1">
    <citation type="journal article" date="2019" name="BMC Genomics">
        <title>Chromosome level assembly and comparative genome analysis confirm lager-brewing yeasts originated from a single hybridization.</title>
        <authorList>
            <person name="Salazar A.N."/>
            <person name="Gorter de Vries A.R."/>
            <person name="van den Broek M."/>
            <person name="Brouwers N."/>
            <person name="de la Torre Cortes P."/>
            <person name="Kuijpers N.G.A."/>
            <person name="Daran J.G."/>
            <person name="Abeel T."/>
        </authorList>
    </citation>
    <scope>NUCLEOTIDE SEQUENCE [LARGE SCALE GENOMIC DNA]</scope>
    <source>
        <strain evidence="16 17">CBS 1483</strain>
    </source>
</reference>
<dbReference type="PROSITE" id="PS50970">
    <property type="entry name" value="HCY"/>
    <property type="match status" value="1"/>
</dbReference>
<comment type="cofactor">
    <cofactor evidence="13">
        <name>Zn(2+)</name>
        <dbReference type="ChEBI" id="CHEBI:29105"/>
    </cofactor>
    <text evidence="13">Binds 1 zinc ion per subunit.</text>
</comment>
<comment type="function">
    <text evidence="12">Homocysteine S-methyltransferase involved in the conversion of S-adenosylmethionine (AdoMet) to methionine to control the methionine/AdoMet ratio. Also converts S-methylmethionine (SMM) to methionine.</text>
</comment>
<evidence type="ECO:0000256" key="1">
    <source>
        <dbReference type="ARBA" id="ARBA00004496"/>
    </source>
</evidence>
<evidence type="ECO:0000256" key="13">
    <source>
        <dbReference type="PIRSR" id="PIRSR037505-2"/>
    </source>
</evidence>
<dbReference type="FunFam" id="3.20.20.330:FF:000005">
    <property type="entry name" value="AdoMet-homocysteine methyltransferase"/>
    <property type="match status" value="1"/>
</dbReference>
<dbReference type="PIRSF" id="PIRSF037505">
    <property type="entry name" value="Betaine_HMT"/>
    <property type="match status" value="1"/>
</dbReference>
<dbReference type="InterPro" id="IPR017226">
    <property type="entry name" value="BHMT-like"/>
</dbReference>
<evidence type="ECO:0000256" key="3">
    <source>
        <dbReference type="ARBA" id="ARBA00022603"/>
    </source>
</evidence>
<evidence type="ECO:0000313" key="17">
    <source>
        <dbReference type="Proteomes" id="UP000501346"/>
    </source>
</evidence>
<dbReference type="EC" id="2.1.1.10" evidence="10"/>
<dbReference type="EMBL" id="CP048993">
    <property type="protein sequence ID" value="QID80927.1"/>
    <property type="molecule type" value="Genomic_DNA"/>
</dbReference>
<dbReference type="Pfam" id="PF02574">
    <property type="entry name" value="S-methyl_trans"/>
    <property type="match status" value="1"/>
</dbReference>
<evidence type="ECO:0000256" key="4">
    <source>
        <dbReference type="ARBA" id="ARBA00022605"/>
    </source>
</evidence>
<keyword evidence="5 14" id="KW-0808">Transferase</keyword>
<keyword evidence="8 13" id="KW-0862">Zinc</keyword>
<feature type="binding site" evidence="13 14">
    <location>
        <position position="305"/>
    </location>
    <ligand>
        <name>Zn(2+)</name>
        <dbReference type="ChEBI" id="CHEBI:29105"/>
    </ligand>
</feature>
<dbReference type="SMR" id="A0A6C1DWP9"/>
<comment type="catalytic activity">
    <reaction evidence="11">
        <text>S-methyl-L-methionine + L-homocysteine = 2 L-methionine + H(+)</text>
        <dbReference type="Rhea" id="RHEA:26337"/>
        <dbReference type="ChEBI" id="CHEBI:15378"/>
        <dbReference type="ChEBI" id="CHEBI:57844"/>
        <dbReference type="ChEBI" id="CHEBI:58199"/>
        <dbReference type="ChEBI" id="CHEBI:58252"/>
        <dbReference type="EC" id="2.1.1.10"/>
    </reaction>
</comment>
<sequence>MKRIPIKELIVEHPGKVLILDGGQGTELENRGININSPVWSAAPFTSESFWEPSSQERKVVEEMYRDFMIAGANILMTITYQANFQSISENTSIKTLAAYKRFLDKIVSFTREFIGEERYLIGSIGPWAAHVSCEYTGDYGPHPENIDYYGFFKPQLENFNQNRDIDLIGFETIPNFHELKAILSWDEDIISKPFYIGLSVDDNSLLRDGTTLEEISVHIKGLGNKINKNLLLMGVNCVSFNQSALILKMLHEHLPGMPLLVYPNSGEIYNPKEKTWHRPTNKLDDWETTVKKFVDNGARIIGGCCRTSPKDIAEIASAVDKYS</sequence>
<keyword evidence="3 14" id="KW-0489">Methyltransferase</keyword>
<dbReference type="Gene3D" id="3.20.20.330">
    <property type="entry name" value="Homocysteine-binding-like domain"/>
    <property type="match status" value="1"/>
</dbReference>
<dbReference type="GO" id="GO:0008270">
    <property type="term" value="F:zinc ion binding"/>
    <property type="evidence" value="ECO:0007669"/>
    <property type="project" value="InterPro"/>
</dbReference>
<evidence type="ECO:0000256" key="2">
    <source>
        <dbReference type="ARBA" id="ARBA00022490"/>
    </source>
</evidence>
<dbReference type="InterPro" id="IPR036589">
    <property type="entry name" value="HCY_dom_sf"/>
</dbReference>
<proteinExistence type="predicted"/>
<feature type="binding site" evidence="13 14">
    <location>
        <position position="306"/>
    </location>
    <ligand>
        <name>Zn(2+)</name>
        <dbReference type="ChEBI" id="CHEBI:29105"/>
    </ligand>
</feature>
<keyword evidence="6" id="KW-0949">S-adenosyl-L-methionine</keyword>
<dbReference type="GO" id="GO:0005737">
    <property type="term" value="C:cytoplasm"/>
    <property type="evidence" value="ECO:0007669"/>
    <property type="project" value="UniProtKB-SubCell"/>
</dbReference>
<dbReference type="GO" id="GO:0009086">
    <property type="term" value="P:methionine biosynthetic process"/>
    <property type="evidence" value="ECO:0007669"/>
    <property type="project" value="UniProtKB-KW"/>
</dbReference>
<evidence type="ECO:0000256" key="12">
    <source>
        <dbReference type="ARBA" id="ARBA00053380"/>
    </source>
</evidence>
<dbReference type="PANTHER" id="PTHR11103">
    <property type="entry name" value="SLR1189 PROTEIN"/>
    <property type="match status" value="1"/>
</dbReference>
<keyword evidence="7 13" id="KW-0479">Metal-binding</keyword>
<dbReference type="GO" id="GO:0008898">
    <property type="term" value="F:S-adenosylmethionine-homocysteine S-methyltransferase activity"/>
    <property type="evidence" value="ECO:0007669"/>
    <property type="project" value="UniProtKB-ARBA"/>
</dbReference>
<name>A0A6C1DWP9_SACPS</name>
<dbReference type="AlphaFoldDB" id="A0A6C1DWP9"/>
<dbReference type="InterPro" id="IPR003726">
    <property type="entry name" value="HCY_dom"/>
</dbReference>
<dbReference type="OrthoDB" id="261426at2759"/>
<feature type="domain" description="Hcy-binding" evidence="15">
    <location>
        <begin position="6"/>
        <end position="320"/>
    </location>
</feature>
<keyword evidence="17" id="KW-1185">Reference proteome</keyword>
<keyword evidence="4" id="KW-0028">Amino-acid biosynthesis</keyword>
<gene>
    <name evidence="16" type="primary">MHT1_1</name>
    <name evidence="16" type="ORF">GRS66_003282</name>
</gene>
<dbReference type="GO" id="GO:0032259">
    <property type="term" value="P:methylation"/>
    <property type="evidence" value="ECO:0007669"/>
    <property type="project" value="UniProtKB-KW"/>
</dbReference>
<feature type="binding site" evidence="14">
    <location>
        <position position="238"/>
    </location>
    <ligand>
        <name>Zn(2+)</name>
        <dbReference type="ChEBI" id="CHEBI:29105"/>
    </ligand>
</feature>
<keyword evidence="2" id="KW-0963">Cytoplasm</keyword>
<protein>
    <recommendedName>
        <fullName evidence="10">homocysteine S-methyltransferase</fullName>
        <ecNumber evidence="10">2.1.1.10</ecNumber>
    </recommendedName>
</protein>
<evidence type="ECO:0000256" key="5">
    <source>
        <dbReference type="ARBA" id="ARBA00022679"/>
    </source>
</evidence>
<accession>A0A6C1DWP9</accession>
<evidence type="ECO:0000256" key="8">
    <source>
        <dbReference type="ARBA" id="ARBA00022833"/>
    </source>
</evidence>
<dbReference type="SUPFAM" id="SSF82282">
    <property type="entry name" value="Homocysteine S-methyltransferase"/>
    <property type="match status" value="1"/>
</dbReference>
<evidence type="ECO:0000256" key="6">
    <source>
        <dbReference type="ARBA" id="ARBA00022691"/>
    </source>
</evidence>
<evidence type="ECO:0000256" key="9">
    <source>
        <dbReference type="ARBA" id="ARBA00023167"/>
    </source>
</evidence>
<organism evidence="16 17">
    <name type="scientific">Saccharomyces pastorianus</name>
    <name type="common">Lager yeast</name>
    <name type="synonym">Saccharomyces cerevisiae x Saccharomyces eubayanus</name>
    <dbReference type="NCBI Taxonomy" id="27292"/>
    <lineage>
        <taxon>Eukaryota</taxon>
        <taxon>Fungi</taxon>
        <taxon>Dikarya</taxon>
        <taxon>Ascomycota</taxon>
        <taxon>Saccharomycotina</taxon>
        <taxon>Saccharomycetes</taxon>
        <taxon>Saccharomycetales</taxon>
        <taxon>Saccharomycetaceae</taxon>
        <taxon>Saccharomyces</taxon>
    </lineage>
</organism>
<evidence type="ECO:0000259" key="15">
    <source>
        <dbReference type="PROSITE" id="PS50970"/>
    </source>
</evidence>
<evidence type="ECO:0000256" key="11">
    <source>
        <dbReference type="ARBA" id="ARBA00052655"/>
    </source>
</evidence>
<evidence type="ECO:0000256" key="10">
    <source>
        <dbReference type="ARBA" id="ARBA00039035"/>
    </source>
</evidence>
<evidence type="ECO:0000313" key="16">
    <source>
        <dbReference type="EMBL" id="QID80927.1"/>
    </source>
</evidence>
<dbReference type="Proteomes" id="UP000501346">
    <property type="component" value="Chromosome ScXII"/>
</dbReference>
<evidence type="ECO:0000256" key="14">
    <source>
        <dbReference type="PROSITE-ProRule" id="PRU00333"/>
    </source>
</evidence>
<comment type="subcellular location">
    <subcellularLocation>
        <location evidence="1">Cytoplasm</location>
    </subcellularLocation>
</comment>
<evidence type="ECO:0000256" key="7">
    <source>
        <dbReference type="ARBA" id="ARBA00022723"/>
    </source>
</evidence>
<keyword evidence="9" id="KW-0486">Methionine biosynthesis</keyword>
<dbReference type="PANTHER" id="PTHR11103:SF10">
    <property type="entry name" value="HOMOCYSTEINE S-METHYLTRANSFERASE 1-RELATED"/>
    <property type="match status" value="1"/>
</dbReference>